<feature type="region of interest" description="Disordered" evidence="1">
    <location>
        <begin position="524"/>
        <end position="624"/>
    </location>
</feature>
<comment type="caution">
    <text evidence="2">The sequence shown here is derived from an EMBL/GenBank/DDBJ whole genome shotgun (WGS) entry which is preliminary data.</text>
</comment>
<dbReference type="OrthoDB" id="3210378at2759"/>
<proteinExistence type="predicted"/>
<dbReference type="AlphaFoldDB" id="A0A9W4UTJ1"/>
<protein>
    <recommendedName>
        <fullName evidence="4">F-box domain-containing protein</fullName>
    </recommendedName>
</protein>
<name>A0A9W4UTJ1_9PLEO</name>
<feature type="compositionally biased region" description="Low complexity" evidence="1">
    <location>
        <begin position="458"/>
        <end position="467"/>
    </location>
</feature>
<sequence>MIILTQPPVMVYEDEHPPPYRVSTFNRSDSVPRKCAVPVRKPSLLRTPSHLRTSEETRASRLASAPWELTRRKTRLQLRRTQSSLDLPMNIFRKLPREVYECILLQLENMHLGRDGQGCSQCYVRDLYHLCLTSRSWDRVANPRMYRDLWVLGSDDSASHMQVKIIGTSRLKLLRRTLRERPTLAQLVRNLHMPDFQDLYHNAAIEREEIVNLVASLVMACPRLERLIGFHIPYTHSCDRLSYALSTRPSLKERVWLLSEDDGGIAEDQYEDDSTEDYYHAATDPTERFLGLNYNHPDLTSLVLHQDSIHTSRELNFRAIIGTLRQFPKLRNLSLSGLSKTAFSNFTLNALPTDLVSLRLENLPGINDTGLERFSTSRTVKTLQSITLINLEISRLDIICNFLHPRLSKLHRFSLIQYRTPLVTSNRGIWLRPHFHSPTLKYLHWEIRSQAGPPPSLTTPNTTTTTLAEEEDPTSHLTNLLLATSIRKGISFPSLQRIRIPHDPSGLLQAQCKPLTSALLPSDTHLFTTTSPSPSPHSSLQSASKPNNHKRLPSRTDSPTSPLSSNPTTPLRSFPHLTRLTPSRSRLAAQSRILAANTPRQKHRAVESAAPPRSTKPPSFMGLGEPRSRVVYDVRSDREALGLFVGDEDDQGYEGEGDAYGLRNEWVVGVEDLVGRWEGGGEGYGGNSVRRGCWVVGHHRGGDGGVGVGRVNCVGVEDLF</sequence>
<dbReference type="Proteomes" id="UP001152607">
    <property type="component" value="Unassembled WGS sequence"/>
</dbReference>
<evidence type="ECO:0000256" key="1">
    <source>
        <dbReference type="SAM" id="MobiDB-lite"/>
    </source>
</evidence>
<keyword evidence="3" id="KW-1185">Reference proteome</keyword>
<feature type="region of interest" description="Disordered" evidence="1">
    <location>
        <begin position="451"/>
        <end position="474"/>
    </location>
</feature>
<feature type="compositionally biased region" description="Low complexity" evidence="1">
    <location>
        <begin position="556"/>
        <end position="570"/>
    </location>
</feature>
<evidence type="ECO:0008006" key="4">
    <source>
        <dbReference type="Google" id="ProtNLM"/>
    </source>
</evidence>
<organism evidence="2 3">
    <name type="scientific">Periconia digitata</name>
    <dbReference type="NCBI Taxonomy" id="1303443"/>
    <lineage>
        <taxon>Eukaryota</taxon>
        <taxon>Fungi</taxon>
        <taxon>Dikarya</taxon>
        <taxon>Ascomycota</taxon>
        <taxon>Pezizomycotina</taxon>
        <taxon>Dothideomycetes</taxon>
        <taxon>Pleosporomycetidae</taxon>
        <taxon>Pleosporales</taxon>
        <taxon>Massarineae</taxon>
        <taxon>Periconiaceae</taxon>
        <taxon>Periconia</taxon>
    </lineage>
</organism>
<evidence type="ECO:0000313" key="2">
    <source>
        <dbReference type="EMBL" id="CAI6340063.1"/>
    </source>
</evidence>
<feature type="compositionally biased region" description="Low complexity" evidence="1">
    <location>
        <begin position="536"/>
        <end position="546"/>
    </location>
</feature>
<accession>A0A9W4UTJ1</accession>
<gene>
    <name evidence="2" type="ORF">PDIGIT_LOCUS13231</name>
</gene>
<dbReference type="EMBL" id="CAOQHR010000010">
    <property type="protein sequence ID" value="CAI6340063.1"/>
    <property type="molecule type" value="Genomic_DNA"/>
</dbReference>
<evidence type="ECO:0000313" key="3">
    <source>
        <dbReference type="Proteomes" id="UP001152607"/>
    </source>
</evidence>
<reference evidence="2" key="1">
    <citation type="submission" date="2023-01" db="EMBL/GenBank/DDBJ databases">
        <authorList>
            <person name="Van Ghelder C."/>
            <person name="Rancurel C."/>
        </authorList>
    </citation>
    <scope>NUCLEOTIDE SEQUENCE</scope>
    <source>
        <strain evidence="2">CNCM I-4278</strain>
    </source>
</reference>